<dbReference type="Proteomes" id="UP000015105">
    <property type="component" value="Chromosome 5D"/>
</dbReference>
<dbReference type="Gramene" id="AET5Gv20102100.2">
    <property type="protein sequence ID" value="AET5Gv20102100.2"/>
    <property type="gene ID" value="AET5Gv20102100"/>
</dbReference>
<reference evidence="1" key="5">
    <citation type="journal article" date="2021" name="G3 (Bethesda)">
        <title>Aegilops tauschii genome assembly Aet v5.0 features greater sequence contiguity and improved annotation.</title>
        <authorList>
            <person name="Wang L."/>
            <person name="Zhu T."/>
            <person name="Rodriguez J.C."/>
            <person name="Deal K.R."/>
            <person name="Dubcovsky J."/>
            <person name="McGuire P.E."/>
            <person name="Lux T."/>
            <person name="Spannagl M."/>
            <person name="Mayer K.F.X."/>
            <person name="Baldrich P."/>
            <person name="Meyers B.C."/>
            <person name="Huo N."/>
            <person name="Gu Y.Q."/>
            <person name="Zhou H."/>
            <person name="Devos K.M."/>
            <person name="Bennetzen J.L."/>
            <person name="Unver T."/>
            <person name="Budak H."/>
            <person name="Gulick P.J."/>
            <person name="Galiba G."/>
            <person name="Kalapos B."/>
            <person name="Nelson D.R."/>
            <person name="Li P."/>
            <person name="You F.M."/>
            <person name="Luo M.C."/>
            <person name="Dvorak J."/>
        </authorList>
    </citation>
    <scope>NUCLEOTIDE SEQUENCE [LARGE SCALE GENOMIC DNA]</scope>
    <source>
        <strain evidence="1">cv. AL8/78</strain>
    </source>
</reference>
<reference evidence="1" key="4">
    <citation type="submission" date="2019-03" db="UniProtKB">
        <authorList>
            <consortium name="EnsemblPlants"/>
        </authorList>
    </citation>
    <scope>IDENTIFICATION</scope>
</reference>
<reference evidence="2" key="2">
    <citation type="journal article" date="2017" name="Nat. Plants">
        <title>The Aegilops tauschii genome reveals multiple impacts of transposons.</title>
        <authorList>
            <person name="Zhao G."/>
            <person name="Zou C."/>
            <person name="Li K."/>
            <person name="Wang K."/>
            <person name="Li T."/>
            <person name="Gao L."/>
            <person name="Zhang X."/>
            <person name="Wang H."/>
            <person name="Yang Z."/>
            <person name="Liu X."/>
            <person name="Jiang W."/>
            <person name="Mao L."/>
            <person name="Kong X."/>
            <person name="Jiao Y."/>
            <person name="Jia J."/>
        </authorList>
    </citation>
    <scope>NUCLEOTIDE SEQUENCE [LARGE SCALE GENOMIC DNA]</scope>
    <source>
        <strain evidence="2">cv. AL8/78</strain>
    </source>
</reference>
<keyword evidence="2" id="KW-1185">Reference proteome</keyword>
<reference evidence="2" key="1">
    <citation type="journal article" date="2014" name="Science">
        <title>Ancient hybridizations among the ancestral genomes of bread wheat.</title>
        <authorList>
            <consortium name="International Wheat Genome Sequencing Consortium,"/>
            <person name="Marcussen T."/>
            <person name="Sandve S.R."/>
            <person name="Heier L."/>
            <person name="Spannagl M."/>
            <person name="Pfeifer M."/>
            <person name="Jakobsen K.S."/>
            <person name="Wulff B.B."/>
            <person name="Steuernagel B."/>
            <person name="Mayer K.F."/>
            <person name="Olsen O.A."/>
        </authorList>
    </citation>
    <scope>NUCLEOTIDE SEQUENCE [LARGE SCALE GENOMIC DNA]</scope>
    <source>
        <strain evidence="2">cv. AL8/78</strain>
    </source>
</reference>
<dbReference type="AlphaFoldDB" id="A0A453JKZ9"/>
<protein>
    <submittedName>
        <fullName evidence="1">Uncharacterized protein</fullName>
    </submittedName>
</protein>
<name>A0A453JKZ9_AEGTS</name>
<sequence>MVDDLLVIRSLMHLLGSYIIYPEVCCVCIEPCMHVRMPIYVCPCITMFLSKVC</sequence>
<evidence type="ECO:0000313" key="1">
    <source>
        <dbReference type="EnsemblPlants" id="AET5Gv20102100.2"/>
    </source>
</evidence>
<evidence type="ECO:0000313" key="2">
    <source>
        <dbReference type="Proteomes" id="UP000015105"/>
    </source>
</evidence>
<organism evidence="1 2">
    <name type="scientific">Aegilops tauschii subsp. strangulata</name>
    <name type="common">Goatgrass</name>
    <dbReference type="NCBI Taxonomy" id="200361"/>
    <lineage>
        <taxon>Eukaryota</taxon>
        <taxon>Viridiplantae</taxon>
        <taxon>Streptophyta</taxon>
        <taxon>Embryophyta</taxon>
        <taxon>Tracheophyta</taxon>
        <taxon>Spermatophyta</taxon>
        <taxon>Magnoliopsida</taxon>
        <taxon>Liliopsida</taxon>
        <taxon>Poales</taxon>
        <taxon>Poaceae</taxon>
        <taxon>BOP clade</taxon>
        <taxon>Pooideae</taxon>
        <taxon>Triticodae</taxon>
        <taxon>Triticeae</taxon>
        <taxon>Triticinae</taxon>
        <taxon>Aegilops</taxon>
    </lineage>
</organism>
<reference evidence="1" key="3">
    <citation type="journal article" date="2017" name="Nature">
        <title>Genome sequence of the progenitor of the wheat D genome Aegilops tauschii.</title>
        <authorList>
            <person name="Luo M.C."/>
            <person name="Gu Y.Q."/>
            <person name="Puiu D."/>
            <person name="Wang H."/>
            <person name="Twardziok S.O."/>
            <person name="Deal K.R."/>
            <person name="Huo N."/>
            <person name="Zhu T."/>
            <person name="Wang L."/>
            <person name="Wang Y."/>
            <person name="McGuire P.E."/>
            <person name="Liu S."/>
            <person name="Long H."/>
            <person name="Ramasamy R.K."/>
            <person name="Rodriguez J.C."/>
            <person name="Van S.L."/>
            <person name="Yuan L."/>
            <person name="Wang Z."/>
            <person name="Xia Z."/>
            <person name="Xiao L."/>
            <person name="Anderson O.D."/>
            <person name="Ouyang S."/>
            <person name="Liang Y."/>
            <person name="Zimin A.V."/>
            <person name="Pertea G."/>
            <person name="Qi P."/>
            <person name="Bennetzen J.L."/>
            <person name="Dai X."/>
            <person name="Dawson M.W."/>
            <person name="Muller H.G."/>
            <person name="Kugler K."/>
            <person name="Rivarola-Duarte L."/>
            <person name="Spannagl M."/>
            <person name="Mayer K.F.X."/>
            <person name="Lu F.H."/>
            <person name="Bevan M.W."/>
            <person name="Leroy P."/>
            <person name="Li P."/>
            <person name="You F.M."/>
            <person name="Sun Q."/>
            <person name="Liu Z."/>
            <person name="Lyons E."/>
            <person name="Wicker T."/>
            <person name="Salzberg S.L."/>
            <person name="Devos K.M."/>
            <person name="Dvorak J."/>
        </authorList>
    </citation>
    <scope>NUCLEOTIDE SEQUENCE [LARGE SCALE GENOMIC DNA]</scope>
    <source>
        <strain evidence="1">cv. AL8/78</strain>
    </source>
</reference>
<dbReference type="EnsemblPlants" id="AET5Gv20102100.2">
    <property type="protein sequence ID" value="AET5Gv20102100.2"/>
    <property type="gene ID" value="AET5Gv20102100"/>
</dbReference>
<proteinExistence type="predicted"/>
<accession>A0A453JKZ9</accession>